<evidence type="ECO:0000256" key="7">
    <source>
        <dbReference type="ARBA" id="ARBA00023180"/>
    </source>
</evidence>
<keyword evidence="5 10" id="KW-0472">Membrane</keyword>
<keyword evidence="7" id="KW-0325">Glycoprotein</keyword>
<evidence type="ECO:0000256" key="11">
    <source>
        <dbReference type="SAM" id="SignalP"/>
    </source>
</evidence>
<dbReference type="Pfam" id="PF01437">
    <property type="entry name" value="PSI"/>
    <property type="match status" value="1"/>
</dbReference>
<evidence type="ECO:0000313" key="14">
    <source>
        <dbReference type="Proteomes" id="UP000010552"/>
    </source>
</evidence>
<name>L5L4T4_PTEAL</name>
<protein>
    <submittedName>
        <fullName evidence="13">Semaphorin-4F</fullName>
    </submittedName>
</protein>
<evidence type="ECO:0000256" key="9">
    <source>
        <dbReference type="SAM" id="MobiDB-lite"/>
    </source>
</evidence>
<keyword evidence="3" id="KW-0221">Differentiation</keyword>
<feature type="transmembrane region" description="Helical" evidence="10">
    <location>
        <begin position="584"/>
        <end position="605"/>
    </location>
</feature>
<feature type="region of interest" description="Disordered" evidence="9">
    <location>
        <begin position="621"/>
        <end position="650"/>
    </location>
</feature>
<dbReference type="InParanoid" id="L5L4T4"/>
<sequence>MPISPARPRPGPGLPPASPFRLLLLAVLSSPVSGRILRSVPRTSLPISEADSYLTRFTIPQIYNYSVLLVDPASHTLYVGARDTIFALSLPFSGERPRRIDWMVPETHRQSCRKKGKKEAECHNFVQILAIANASHLLTCGTFAFDPKCGVIAVSSFQQVERIESGRGKCPFEPAQRSAAVMAGGVLYAATVKNYLGTEPIISRAVGRAEDWIRTETLPSWLNGPEHGRASSVLQDMAILRPEHGGGTPIFYGIFSSQWEGAAISTVCAFQPQDIRTVLNGPFKELKHDCNRGLPVVDNDVPQPRPGECITNNMKLQQFGSSLSLPDRVLTFIRDHPLMDQPVIPADDHLLLVTTDTAYLRVVAHRVTSLLGKKYDVLYLGTEDGHLHRAVRTGAKLSVLEDLALFPEPQPVENMKLYQSWLLVGSRAEVTQVNTTNCGRLQSCSECILAQDPVCAWSFRLDACVAHAGEHGGLVQDIESADVSSLCPKEPGEHPVVFEVPVATAAHVVLPCSPSSAWASCVWHQPGGVTALTPRRDGLEVVVTPGAMGAYACECQEGGAARVVAAYSLVWGSQRGPPSRVHTVGAGLAGFVLGILAASLTLLLIGRRQQRRRQRELLARDKVGLDLGAPPSGTTSYSQDPPSPSPEDERLPLALAKRGSGFGGFPPPFLLDPCPSPAHIRLTGAPLATCDETSI</sequence>
<feature type="signal peptide" evidence="11">
    <location>
        <begin position="1"/>
        <end position="34"/>
    </location>
</feature>
<dbReference type="InterPro" id="IPR036352">
    <property type="entry name" value="Semap_dom_sf"/>
</dbReference>
<dbReference type="PANTHER" id="PTHR11036">
    <property type="entry name" value="SEMAPHORIN"/>
    <property type="match status" value="1"/>
</dbReference>
<evidence type="ECO:0000313" key="13">
    <source>
        <dbReference type="EMBL" id="ELK18415.1"/>
    </source>
</evidence>
<evidence type="ECO:0000256" key="4">
    <source>
        <dbReference type="ARBA" id="ARBA00022902"/>
    </source>
</evidence>
<dbReference type="GO" id="GO:0001755">
    <property type="term" value="P:neural crest cell migration"/>
    <property type="evidence" value="ECO:0007669"/>
    <property type="project" value="TreeGrafter"/>
</dbReference>
<dbReference type="Proteomes" id="UP000010552">
    <property type="component" value="Unassembled WGS sequence"/>
</dbReference>
<dbReference type="Pfam" id="PF01403">
    <property type="entry name" value="Sema"/>
    <property type="match status" value="1"/>
</dbReference>
<dbReference type="GO" id="GO:0005886">
    <property type="term" value="C:plasma membrane"/>
    <property type="evidence" value="ECO:0007669"/>
    <property type="project" value="TreeGrafter"/>
</dbReference>
<evidence type="ECO:0000256" key="8">
    <source>
        <dbReference type="PROSITE-ProRule" id="PRU00352"/>
    </source>
</evidence>
<evidence type="ECO:0000259" key="12">
    <source>
        <dbReference type="PROSITE" id="PS51004"/>
    </source>
</evidence>
<evidence type="ECO:0000256" key="3">
    <source>
        <dbReference type="ARBA" id="ARBA00022782"/>
    </source>
</evidence>
<dbReference type="GO" id="GO:0030215">
    <property type="term" value="F:semaphorin receptor binding"/>
    <property type="evidence" value="ECO:0007669"/>
    <property type="project" value="InterPro"/>
</dbReference>
<keyword evidence="2" id="KW-0217">Developmental protein</keyword>
<dbReference type="AlphaFoldDB" id="L5L4T4"/>
<evidence type="ECO:0000256" key="6">
    <source>
        <dbReference type="ARBA" id="ARBA00023157"/>
    </source>
</evidence>
<keyword evidence="6" id="KW-1015">Disulfide bond</keyword>
<dbReference type="Gene3D" id="3.30.1680.10">
    <property type="entry name" value="ligand-binding face of the semaphorins, domain 2"/>
    <property type="match status" value="1"/>
</dbReference>
<dbReference type="GO" id="GO:0007411">
    <property type="term" value="P:axon guidance"/>
    <property type="evidence" value="ECO:0007669"/>
    <property type="project" value="TreeGrafter"/>
</dbReference>
<reference evidence="14" key="1">
    <citation type="journal article" date="2013" name="Science">
        <title>Comparative analysis of bat genomes provides insight into the evolution of flight and immunity.</title>
        <authorList>
            <person name="Zhang G."/>
            <person name="Cowled C."/>
            <person name="Shi Z."/>
            <person name="Huang Z."/>
            <person name="Bishop-Lilly K.A."/>
            <person name="Fang X."/>
            <person name="Wynne J.W."/>
            <person name="Xiong Z."/>
            <person name="Baker M.L."/>
            <person name="Zhao W."/>
            <person name="Tachedjian M."/>
            <person name="Zhu Y."/>
            <person name="Zhou P."/>
            <person name="Jiang X."/>
            <person name="Ng J."/>
            <person name="Yang L."/>
            <person name="Wu L."/>
            <person name="Xiao J."/>
            <person name="Feng Y."/>
            <person name="Chen Y."/>
            <person name="Sun X."/>
            <person name="Zhang Y."/>
            <person name="Marsh G.A."/>
            <person name="Crameri G."/>
            <person name="Broder C.C."/>
            <person name="Frey K.G."/>
            <person name="Wang L.F."/>
            <person name="Wang J."/>
        </authorList>
    </citation>
    <scope>NUCLEOTIDE SEQUENCE [LARGE SCALE GENOMIC DNA]</scope>
</reference>
<evidence type="ECO:0000256" key="5">
    <source>
        <dbReference type="ARBA" id="ARBA00023136"/>
    </source>
</evidence>
<gene>
    <name evidence="13" type="ORF">PAL_GLEAN10008547</name>
</gene>
<dbReference type="FunCoup" id="L5L4T4">
    <property type="interactions" value="873"/>
</dbReference>
<dbReference type="Pfam" id="PF19428">
    <property type="entry name" value="Sema4F_C"/>
    <property type="match status" value="1"/>
</dbReference>
<accession>L5L4T4</accession>
<keyword evidence="10" id="KW-0812">Transmembrane</keyword>
<dbReference type="InterPro" id="IPR045791">
    <property type="entry name" value="Sema4F_C"/>
</dbReference>
<dbReference type="InterPro" id="IPR027231">
    <property type="entry name" value="Semaphorin"/>
</dbReference>
<dbReference type="PROSITE" id="PS51004">
    <property type="entry name" value="SEMA"/>
    <property type="match status" value="1"/>
</dbReference>
<dbReference type="InterPro" id="IPR015943">
    <property type="entry name" value="WD40/YVTN_repeat-like_dom_sf"/>
</dbReference>
<dbReference type="STRING" id="9402.L5L4T4"/>
<feature type="domain" description="Sema" evidence="12">
    <location>
        <begin position="42"/>
        <end position="435"/>
    </location>
</feature>
<dbReference type="SMART" id="SM00630">
    <property type="entry name" value="Sema"/>
    <property type="match status" value="1"/>
</dbReference>
<dbReference type="InterPro" id="IPR002165">
    <property type="entry name" value="Plexin_repeat"/>
</dbReference>
<dbReference type="GO" id="GO:0071526">
    <property type="term" value="P:semaphorin-plexin signaling pathway"/>
    <property type="evidence" value="ECO:0007669"/>
    <property type="project" value="TreeGrafter"/>
</dbReference>
<keyword evidence="14" id="KW-1185">Reference proteome</keyword>
<dbReference type="SUPFAM" id="SSF101912">
    <property type="entry name" value="Sema domain"/>
    <property type="match status" value="1"/>
</dbReference>
<dbReference type="PANTHER" id="PTHR11036:SF72">
    <property type="entry name" value="SEMAPHORIN-4F"/>
    <property type="match status" value="1"/>
</dbReference>
<proteinExistence type="predicted"/>
<dbReference type="Gene3D" id="2.130.10.10">
    <property type="entry name" value="YVTN repeat-like/Quinoprotein amine dehydrogenase"/>
    <property type="match status" value="2"/>
</dbReference>
<keyword evidence="4" id="KW-0524">Neurogenesis</keyword>
<dbReference type="FunFam" id="3.30.1680.10:FF:000010">
    <property type="entry name" value="semaphorin-4F isoform X1"/>
    <property type="match status" value="1"/>
</dbReference>
<evidence type="ECO:0000256" key="1">
    <source>
        <dbReference type="ARBA" id="ARBA00004370"/>
    </source>
</evidence>
<dbReference type="SUPFAM" id="SSF103575">
    <property type="entry name" value="Plexin repeat"/>
    <property type="match status" value="1"/>
</dbReference>
<organism evidence="13 14">
    <name type="scientific">Pteropus alecto</name>
    <name type="common">Black flying fox</name>
    <dbReference type="NCBI Taxonomy" id="9402"/>
    <lineage>
        <taxon>Eukaryota</taxon>
        <taxon>Metazoa</taxon>
        <taxon>Chordata</taxon>
        <taxon>Craniata</taxon>
        <taxon>Vertebrata</taxon>
        <taxon>Euteleostomi</taxon>
        <taxon>Mammalia</taxon>
        <taxon>Eutheria</taxon>
        <taxon>Laurasiatheria</taxon>
        <taxon>Chiroptera</taxon>
        <taxon>Yinpterochiroptera</taxon>
        <taxon>Pteropodoidea</taxon>
        <taxon>Pteropodidae</taxon>
        <taxon>Pteropodinae</taxon>
        <taxon>Pteropus</taxon>
    </lineage>
</organism>
<evidence type="ECO:0000256" key="10">
    <source>
        <dbReference type="SAM" id="Phobius"/>
    </source>
</evidence>
<dbReference type="InterPro" id="IPR001627">
    <property type="entry name" value="Semap_dom"/>
</dbReference>
<dbReference type="InterPro" id="IPR016201">
    <property type="entry name" value="PSI"/>
</dbReference>
<keyword evidence="11" id="KW-0732">Signal</keyword>
<dbReference type="GO" id="GO:0030335">
    <property type="term" value="P:positive regulation of cell migration"/>
    <property type="evidence" value="ECO:0007669"/>
    <property type="project" value="TreeGrafter"/>
</dbReference>
<evidence type="ECO:0000256" key="2">
    <source>
        <dbReference type="ARBA" id="ARBA00022473"/>
    </source>
</evidence>
<comment type="caution">
    <text evidence="8">Lacks conserved residue(s) required for the propagation of feature annotation.</text>
</comment>
<dbReference type="EMBL" id="KB030330">
    <property type="protein sequence ID" value="ELK18415.1"/>
    <property type="molecule type" value="Genomic_DNA"/>
</dbReference>
<dbReference type="SMART" id="SM00423">
    <property type="entry name" value="PSI"/>
    <property type="match status" value="1"/>
</dbReference>
<keyword evidence="10" id="KW-1133">Transmembrane helix</keyword>
<comment type="subcellular location">
    <subcellularLocation>
        <location evidence="1">Membrane</location>
    </subcellularLocation>
</comment>
<feature type="chain" id="PRO_5003969931" evidence="11">
    <location>
        <begin position="35"/>
        <end position="695"/>
    </location>
</feature>
<dbReference type="GO" id="GO:0045499">
    <property type="term" value="F:chemorepellent activity"/>
    <property type="evidence" value="ECO:0007669"/>
    <property type="project" value="TreeGrafter"/>
</dbReference>